<dbReference type="EMBL" id="JALNTZ010000004">
    <property type="protein sequence ID" value="KAJ3655925.1"/>
    <property type="molecule type" value="Genomic_DNA"/>
</dbReference>
<dbReference type="AlphaFoldDB" id="A0AA38MG59"/>
<keyword evidence="4" id="KW-0540">Nuclease</keyword>
<dbReference type="GO" id="GO:0016787">
    <property type="term" value="F:hydrolase activity"/>
    <property type="evidence" value="ECO:0007669"/>
    <property type="project" value="UniProtKB-KW"/>
</dbReference>
<dbReference type="InterPro" id="IPR027806">
    <property type="entry name" value="HARBI1_dom"/>
</dbReference>
<evidence type="ECO:0000256" key="3">
    <source>
        <dbReference type="ARBA" id="ARBA00006958"/>
    </source>
</evidence>
<keyword evidence="6" id="KW-0378">Hydrolase</keyword>
<evidence type="ECO:0000256" key="4">
    <source>
        <dbReference type="ARBA" id="ARBA00022722"/>
    </source>
</evidence>
<dbReference type="Proteomes" id="UP001168821">
    <property type="component" value="Unassembled WGS sequence"/>
</dbReference>
<comment type="cofactor">
    <cofactor evidence="1">
        <name>a divalent metal cation</name>
        <dbReference type="ChEBI" id="CHEBI:60240"/>
    </cofactor>
</comment>
<dbReference type="InterPro" id="IPR045249">
    <property type="entry name" value="HARBI1-like"/>
</dbReference>
<keyword evidence="7" id="KW-0539">Nucleus</keyword>
<dbReference type="GO" id="GO:0004518">
    <property type="term" value="F:nuclease activity"/>
    <property type="evidence" value="ECO:0007669"/>
    <property type="project" value="UniProtKB-KW"/>
</dbReference>
<evidence type="ECO:0000256" key="1">
    <source>
        <dbReference type="ARBA" id="ARBA00001968"/>
    </source>
</evidence>
<gene>
    <name evidence="9" type="ORF">Zmor_015032</name>
</gene>
<evidence type="ECO:0000313" key="9">
    <source>
        <dbReference type="EMBL" id="KAJ3655925.1"/>
    </source>
</evidence>
<evidence type="ECO:0000256" key="5">
    <source>
        <dbReference type="ARBA" id="ARBA00022723"/>
    </source>
</evidence>
<proteinExistence type="inferred from homology"/>
<comment type="caution">
    <text evidence="9">The sequence shown here is derived from an EMBL/GenBank/DDBJ whole genome shotgun (WGS) entry which is preliminary data.</text>
</comment>
<keyword evidence="10" id="KW-1185">Reference proteome</keyword>
<name>A0AA38MG59_9CUCU</name>
<dbReference type="GO" id="GO:0046872">
    <property type="term" value="F:metal ion binding"/>
    <property type="evidence" value="ECO:0007669"/>
    <property type="project" value="UniProtKB-KW"/>
</dbReference>
<sequence length="119" mass="13178">MTIIIVEKSMLKALFLGDSGYPQENWLMTPVANPRTQAEELYNAVHIVPRNPIEHCNGALKSRFRCLSMTGGALAYSPERVCSIIIACCVLHNVCVHQGEPMDIEPQTKTCTTLTLVMC</sequence>
<evidence type="ECO:0000313" key="10">
    <source>
        <dbReference type="Proteomes" id="UP001168821"/>
    </source>
</evidence>
<comment type="similarity">
    <text evidence="3">Belongs to the HARBI1 family.</text>
</comment>
<organism evidence="9 10">
    <name type="scientific">Zophobas morio</name>
    <dbReference type="NCBI Taxonomy" id="2755281"/>
    <lineage>
        <taxon>Eukaryota</taxon>
        <taxon>Metazoa</taxon>
        <taxon>Ecdysozoa</taxon>
        <taxon>Arthropoda</taxon>
        <taxon>Hexapoda</taxon>
        <taxon>Insecta</taxon>
        <taxon>Pterygota</taxon>
        <taxon>Neoptera</taxon>
        <taxon>Endopterygota</taxon>
        <taxon>Coleoptera</taxon>
        <taxon>Polyphaga</taxon>
        <taxon>Cucujiformia</taxon>
        <taxon>Tenebrionidae</taxon>
        <taxon>Zophobas</taxon>
    </lineage>
</organism>
<feature type="domain" description="DDE Tnp4" evidence="8">
    <location>
        <begin position="14"/>
        <end position="93"/>
    </location>
</feature>
<evidence type="ECO:0000259" key="8">
    <source>
        <dbReference type="Pfam" id="PF13359"/>
    </source>
</evidence>
<dbReference type="GO" id="GO:0005634">
    <property type="term" value="C:nucleus"/>
    <property type="evidence" value="ECO:0007669"/>
    <property type="project" value="UniProtKB-SubCell"/>
</dbReference>
<keyword evidence="5" id="KW-0479">Metal-binding</keyword>
<evidence type="ECO:0000256" key="2">
    <source>
        <dbReference type="ARBA" id="ARBA00004123"/>
    </source>
</evidence>
<dbReference type="Pfam" id="PF13359">
    <property type="entry name" value="DDE_Tnp_4"/>
    <property type="match status" value="1"/>
</dbReference>
<accession>A0AA38MG59</accession>
<evidence type="ECO:0000256" key="7">
    <source>
        <dbReference type="ARBA" id="ARBA00023242"/>
    </source>
</evidence>
<comment type="subcellular location">
    <subcellularLocation>
        <location evidence="2">Nucleus</location>
    </subcellularLocation>
</comment>
<protein>
    <recommendedName>
        <fullName evidence="8">DDE Tnp4 domain-containing protein</fullName>
    </recommendedName>
</protein>
<dbReference type="PANTHER" id="PTHR22930">
    <property type="match status" value="1"/>
</dbReference>
<dbReference type="PANTHER" id="PTHR22930:SF267">
    <property type="entry name" value="NUCLEASE HARBI1-RELATED"/>
    <property type="match status" value="1"/>
</dbReference>
<evidence type="ECO:0000256" key="6">
    <source>
        <dbReference type="ARBA" id="ARBA00022801"/>
    </source>
</evidence>
<reference evidence="9" key="1">
    <citation type="journal article" date="2023" name="G3 (Bethesda)">
        <title>Whole genome assemblies of Zophobas morio and Tenebrio molitor.</title>
        <authorList>
            <person name="Kaur S."/>
            <person name="Stinson S.A."/>
            <person name="diCenzo G.C."/>
        </authorList>
    </citation>
    <scope>NUCLEOTIDE SEQUENCE</scope>
    <source>
        <strain evidence="9">QUZm001</strain>
    </source>
</reference>